<evidence type="ECO:0000313" key="2">
    <source>
        <dbReference type="Proteomes" id="UP001219525"/>
    </source>
</evidence>
<organism evidence="1 2">
    <name type="scientific">Mycena pura</name>
    <dbReference type="NCBI Taxonomy" id="153505"/>
    <lineage>
        <taxon>Eukaryota</taxon>
        <taxon>Fungi</taxon>
        <taxon>Dikarya</taxon>
        <taxon>Basidiomycota</taxon>
        <taxon>Agaricomycotina</taxon>
        <taxon>Agaricomycetes</taxon>
        <taxon>Agaricomycetidae</taxon>
        <taxon>Agaricales</taxon>
        <taxon>Marasmiineae</taxon>
        <taxon>Mycenaceae</taxon>
        <taxon>Mycena</taxon>
    </lineage>
</organism>
<dbReference type="CDD" id="cd21037">
    <property type="entry name" value="MLKL_NTD"/>
    <property type="match status" value="1"/>
</dbReference>
<name>A0AAD6UT75_9AGAR</name>
<accession>A0AAD6UT75</accession>
<dbReference type="EMBL" id="JARJCW010000103">
    <property type="protein sequence ID" value="KAJ7193974.1"/>
    <property type="molecule type" value="Genomic_DNA"/>
</dbReference>
<dbReference type="GO" id="GO:0007166">
    <property type="term" value="P:cell surface receptor signaling pathway"/>
    <property type="evidence" value="ECO:0007669"/>
    <property type="project" value="InterPro"/>
</dbReference>
<dbReference type="Proteomes" id="UP001219525">
    <property type="component" value="Unassembled WGS sequence"/>
</dbReference>
<comment type="caution">
    <text evidence="1">The sequence shown here is derived from an EMBL/GenBank/DDBJ whole genome shotgun (WGS) entry which is preliminary data.</text>
</comment>
<dbReference type="AlphaFoldDB" id="A0AAD6UT75"/>
<dbReference type="InterPro" id="IPR059179">
    <property type="entry name" value="MLKL-like_MCAfunc"/>
</dbReference>
<reference evidence="1" key="1">
    <citation type="submission" date="2023-03" db="EMBL/GenBank/DDBJ databases">
        <title>Massive genome expansion in bonnet fungi (Mycena s.s.) driven by repeated elements and novel gene families across ecological guilds.</title>
        <authorList>
            <consortium name="Lawrence Berkeley National Laboratory"/>
            <person name="Harder C.B."/>
            <person name="Miyauchi S."/>
            <person name="Viragh M."/>
            <person name="Kuo A."/>
            <person name="Thoen E."/>
            <person name="Andreopoulos B."/>
            <person name="Lu D."/>
            <person name="Skrede I."/>
            <person name="Drula E."/>
            <person name="Henrissat B."/>
            <person name="Morin E."/>
            <person name="Kohler A."/>
            <person name="Barry K."/>
            <person name="LaButti K."/>
            <person name="Morin E."/>
            <person name="Salamov A."/>
            <person name="Lipzen A."/>
            <person name="Mereny Z."/>
            <person name="Hegedus B."/>
            <person name="Baldrian P."/>
            <person name="Stursova M."/>
            <person name="Weitz H."/>
            <person name="Taylor A."/>
            <person name="Grigoriev I.V."/>
            <person name="Nagy L.G."/>
            <person name="Martin F."/>
            <person name="Kauserud H."/>
        </authorList>
    </citation>
    <scope>NUCLEOTIDE SEQUENCE</scope>
    <source>
        <strain evidence="1">9144</strain>
    </source>
</reference>
<sequence>MRFHSWARRVPFPNVKLKSLSSWTSATPDLLSTSLLALKESADAFPPLKSAVGGVIAVWDIAQRAKHSKSDAHDIALRTRVILDVLADAVPDPASIPAPMLRSIERFTILLDDIRRSMEAIALTGGVSRIVHFNRNERVLQDIKARLDDAYRDFLAASALRVEAQQAEIAVEQKQLASRQAQTHIAVGRVVAFTDILTLKLSTVLFYSKLAVFLDGP</sequence>
<gene>
    <name evidence="1" type="ORF">GGX14DRAFT_477109</name>
</gene>
<proteinExistence type="predicted"/>
<keyword evidence="2" id="KW-1185">Reference proteome</keyword>
<dbReference type="Gene3D" id="1.20.930.20">
    <property type="entry name" value="Adaptor protein Cbl, N-terminal domain"/>
    <property type="match status" value="1"/>
</dbReference>
<dbReference type="InterPro" id="IPR036537">
    <property type="entry name" value="Adaptor_Cbl_N_dom_sf"/>
</dbReference>
<evidence type="ECO:0000313" key="1">
    <source>
        <dbReference type="EMBL" id="KAJ7193974.1"/>
    </source>
</evidence>
<protein>
    <submittedName>
        <fullName evidence="1">Uncharacterized protein</fullName>
    </submittedName>
</protein>